<reference evidence="2 3" key="1">
    <citation type="submission" date="2019-02" db="EMBL/GenBank/DDBJ databases">
        <title>Complete Genome Sequence and Methylome Analysis of Sphaerotilus natans subsp. sulfidivorans D-507.</title>
        <authorList>
            <person name="Fomenkov A."/>
            <person name="Gridneva E."/>
            <person name="Smolyakov D."/>
            <person name="Dubinina G."/>
            <person name="Vincze T."/>
            <person name="Grabovich M."/>
            <person name="Roberts R.J."/>
        </authorList>
    </citation>
    <scope>NUCLEOTIDE SEQUENCE [LARGE SCALE GENOMIC DNA]</scope>
    <source>
        <strain evidence="2 3">D-507</strain>
        <plasmid evidence="2">pSna507_unt12</plasmid>
        <plasmid evidence="3">psna507_unt12</plasmid>
    </source>
</reference>
<dbReference type="EMBL" id="JBEPLS010000023">
    <property type="protein sequence ID" value="MET3605762.1"/>
    <property type="molecule type" value="Genomic_DNA"/>
</dbReference>
<dbReference type="EMBL" id="CP035709">
    <property type="protein sequence ID" value="QEN02852.1"/>
    <property type="molecule type" value="Genomic_DNA"/>
</dbReference>
<evidence type="ECO:0000313" key="1">
    <source>
        <dbReference type="EMBL" id="MET3605762.1"/>
    </source>
</evidence>
<gene>
    <name evidence="1" type="ORF">ABIC99_003596</name>
    <name evidence="2" type="ORF">EWH46_18485</name>
</gene>
<name>A0A5C1Q9J5_9BURK</name>
<evidence type="ECO:0000313" key="4">
    <source>
        <dbReference type="Proteomes" id="UP001549111"/>
    </source>
</evidence>
<organism evidence="2 3">
    <name type="scientific">Sphaerotilus sulfidivorans</name>
    <dbReference type="NCBI Taxonomy" id="639200"/>
    <lineage>
        <taxon>Bacteria</taxon>
        <taxon>Pseudomonadati</taxon>
        <taxon>Pseudomonadota</taxon>
        <taxon>Betaproteobacteria</taxon>
        <taxon>Burkholderiales</taxon>
        <taxon>Sphaerotilaceae</taxon>
        <taxon>Sphaerotilus</taxon>
    </lineage>
</organism>
<geneLocation type="plasmid" evidence="3">
    <name>psna507_unt12</name>
</geneLocation>
<dbReference type="KEGG" id="snn:EWH46_18485"/>
<accession>A0A5C1Q9J5</accession>
<dbReference type="OrthoDB" id="8911016at2"/>
<protein>
    <submittedName>
        <fullName evidence="2">Uncharacterized protein</fullName>
    </submittedName>
</protein>
<evidence type="ECO:0000313" key="3">
    <source>
        <dbReference type="Proteomes" id="UP000323522"/>
    </source>
</evidence>
<dbReference type="Proteomes" id="UP001549111">
    <property type="component" value="Unassembled WGS sequence"/>
</dbReference>
<dbReference type="AlphaFoldDB" id="A0A5C1Q9J5"/>
<dbReference type="RefSeq" id="WP_149505474.1">
    <property type="nucleotide sequence ID" value="NZ_CP035709.1"/>
</dbReference>
<dbReference type="Proteomes" id="UP000323522">
    <property type="component" value="Plasmid pSna507_unt12"/>
</dbReference>
<proteinExistence type="predicted"/>
<keyword evidence="4" id="KW-1185">Reference proteome</keyword>
<evidence type="ECO:0000313" key="2">
    <source>
        <dbReference type="EMBL" id="QEN02852.1"/>
    </source>
</evidence>
<reference evidence="1 4" key="2">
    <citation type="submission" date="2024-06" db="EMBL/GenBank/DDBJ databases">
        <title>Genomic Encyclopedia of Type Strains, Phase IV (KMG-IV): sequencing the most valuable type-strain genomes for metagenomic binning, comparative biology and taxonomic classification.</title>
        <authorList>
            <person name="Goeker M."/>
        </authorList>
    </citation>
    <scope>NUCLEOTIDE SEQUENCE [LARGE SCALE GENOMIC DNA]</scope>
    <source>
        <strain evidence="1 4">D-501</strain>
    </source>
</reference>
<sequence length="155" mass="17631">MFETHASWQYDFPSPFKDPGMQHWVAVTMAVQMPCYLLVSRTAAAGAGAEELSGSPRTTLVADEQMLRHLLQSIRPALLLTLHVLLPGRGEGRWGVWRTERVREVWQPADAERRQGTKLVLKLWDGLTWYDPNREAVVEGHVADRQRLARFVAVD</sequence>
<keyword evidence="2" id="KW-0614">Plasmid</keyword>
<geneLocation type="plasmid" evidence="2">
    <name>pSna507_unt12</name>
</geneLocation>